<evidence type="ECO:0000259" key="2">
    <source>
        <dbReference type="PROSITE" id="PS50833"/>
    </source>
</evidence>
<dbReference type="PANTHER" id="PTHR22734">
    <property type="entry name" value="U3 SMALL NUCLEOLAR RIBONUCLEOPROTEIN PROTEIN IMP4"/>
    <property type="match status" value="1"/>
</dbReference>
<dbReference type="PROSITE" id="PS50833">
    <property type="entry name" value="BRIX"/>
    <property type="match status" value="1"/>
</dbReference>
<accession>A0A7J6LN27</accession>
<protein>
    <submittedName>
        <fullName evidence="3">Ribosome production factor 1</fullName>
    </submittedName>
</protein>
<evidence type="ECO:0000313" key="4">
    <source>
        <dbReference type="Proteomes" id="UP000572268"/>
    </source>
</evidence>
<feature type="domain" description="Brix" evidence="2">
    <location>
        <begin position="197"/>
        <end position="388"/>
    </location>
</feature>
<dbReference type="GO" id="GO:0000470">
    <property type="term" value="P:maturation of LSU-rRNA"/>
    <property type="evidence" value="ECO:0007669"/>
    <property type="project" value="TreeGrafter"/>
</dbReference>
<dbReference type="InterPro" id="IPR007109">
    <property type="entry name" value="Brix"/>
</dbReference>
<feature type="region of interest" description="Disordered" evidence="1">
    <location>
        <begin position="87"/>
        <end position="109"/>
    </location>
</feature>
<gene>
    <name evidence="3" type="primary">RPF1</name>
    <name evidence="3" type="ORF">FOL46_006076</name>
</gene>
<dbReference type="GO" id="GO:0005730">
    <property type="term" value="C:nucleolus"/>
    <property type="evidence" value="ECO:0007669"/>
    <property type="project" value="TreeGrafter"/>
</dbReference>
<dbReference type="GO" id="GO:0000460">
    <property type="term" value="P:maturation of 5.8S rRNA"/>
    <property type="evidence" value="ECO:0007669"/>
    <property type="project" value="TreeGrafter"/>
</dbReference>
<dbReference type="SMART" id="SM00879">
    <property type="entry name" value="Brix"/>
    <property type="match status" value="1"/>
</dbReference>
<organism evidence="3 4">
    <name type="scientific">Perkinsus olseni</name>
    <name type="common">Perkinsus atlanticus</name>
    <dbReference type="NCBI Taxonomy" id="32597"/>
    <lineage>
        <taxon>Eukaryota</taxon>
        <taxon>Sar</taxon>
        <taxon>Alveolata</taxon>
        <taxon>Perkinsozoa</taxon>
        <taxon>Perkinsea</taxon>
        <taxon>Perkinsida</taxon>
        <taxon>Perkinsidae</taxon>
        <taxon>Perkinsus</taxon>
    </lineage>
</organism>
<dbReference type="PANTHER" id="PTHR22734:SF3">
    <property type="entry name" value="RIBOSOME PRODUCTION FACTOR 1"/>
    <property type="match status" value="1"/>
</dbReference>
<feature type="compositionally biased region" description="Basic residues" evidence="1">
    <location>
        <begin position="87"/>
        <end position="97"/>
    </location>
</feature>
<dbReference type="SUPFAM" id="SSF52954">
    <property type="entry name" value="Class II aaRS ABD-related"/>
    <property type="match status" value="1"/>
</dbReference>
<proteinExistence type="predicted"/>
<comment type="caution">
    <text evidence="3">The sequence shown here is derived from an EMBL/GenBank/DDBJ whole genome shotgun (WGS) entry which is preliminary data.</text>
</comment>
<dbReference type="AlphaFoldDB" id="A0A7J6LN27"/>
<dbReference type="EMBL" id="JABANN010000383">
    <property type="protein sequence ID" value="KAF4660603.1"/>
    <property type="molecule type" value="Genomic_DNA"/>
</dbReference>
<evidence type="ECO:0000313" key="3">
    <source>
        <dbReference type="EMBL" id="KAF4660603.1"/>
    </source>
</evidence>
<dbReference type="GO" id="GO:0042134">
    <property type="term" value="F:rRNA primary transcript binding"/>
    <property type="evidence" value="ECO:0007669"/>
    <property type="project" value="InterPro"/>
</dbReference>
<evidence type="ECO:0000256" key="1">
    <source>
        <dbReference type="SAM" id="MobiDB-lite"/>
    </source>
</evidence>
<name>A0A7J6LN27_PEROL</name>
<feature type="region of interest" description="Disordered" evidence="1">
    <location>
        <begin position="148"/>
        <end position="174"/>
    </location>
</feature>
<dbReference type="Gene3D" id="3.40.50.10480">
    <property type="entry name" value="Probable brix-domain ribosomal biogenesis protein"/>
    <property type="match status" value="1"/>
</dbReference>
<reference evidence="3 4" key="1">
    <citation type="submission" date="2020-04" db="EMBL/GenBank/DDBJ databases">
        <title>Perkinsus olseni comparative genomics.</title>
        <authorList>
            <person name="Bogema D.R."/>
        </authorList>
    </citation>
    <scope>NUCLEOTIDE SEQUENCE [LARGE SCALE GENOMIC DNA]</scope>
    <source>
        <strain evidence="3">ATCC PRA-31</strain>
    </source>
</reference>
<dbReference type="InterPro" id="IPR044281">
    <property type="entry name" value="IMP4/RPF1"/>
</dbReference>
<dbReference type="GO" id="GO:0030687">
    <property type="term" value="C:preribosome, large subunit precursor"/>
    <property type="evidence" value="ECO:0007669"/>
    <property type="project" value="TreeGrafter"/>
</dbReference>
<dbReference type="Proteomes" id="UP000572268">
    <property type="component" value="Unassembled WGS sequence"/>
</dbReference>
<dbReference type="Pfam" id="PF04427">
    <property type="entry name" value="Brix"/>
    <property type="match status" value="1"/>
</dbReference>
<sequence length="411" mass="47205">MVKKSIKKERRKILVQTQEKCLQRNDGTAGRLSVAMHYDTTVALYILTRSTDPDSSHKTGNAEKIPEGDVHIPNKWKRQELVGRQYREKKKVKRETRKQRQEARARGEEVDVPVTTTIEMMREPDVTMLPPQGDDEVKADERMDEFRHTFPTPPPTSEVLPPASAEEETPSTAPTTVEVGQAVGEEEDEEREPVEPKIMFTTSMAYPSERSYGLIKELVEVVPGMQYFRKKHFPITKICDFANNRGFTAVVVLSEDRKHEPSSLHITSLPEGPTSYWRLTSLELGADMKHGATCNPDDRPELLLNGFGTRLGHRVGRQIGSLFGAIQPDFRGRRVVAFHNQRDFVFFRHYRYVFRDLENAEKDDRCALQEIGPRFTLKLRSLQLGLFAKRTGEYEYVWRPDSQVSRKVFAL</sequence>
<feature type="compositionally biased region" description="Basic and acidic residues" evidence="1">
    <location>
        <begin position="98"/>
        <end position="109"/>
    </location>
</feature>